<dbReference type="EMBL" id="ASWL01000002">
    <property type="protein sequence ID" value="EOU23737.1"/>
    <property type="molecule type" value="Genomic_DNA"/>
</dbReference>
<evidence type="ECO:0000313" key="2">
    <source>
        <dbReference type="EMBL" id="EOU23737.1"/>
    </source>
</evidence>
<dbReference type="AlphaFoldDB" id="A0AAV3J422"/>
<reference evidence="1 3" key="1">
    <citation type="submission" date="2013-03" db="EMBL/GenBank/DDBJ databases">
        <title>The Genome Sequence of Enterococcus avium ATCC_14025 (Illumina only assembly).</title>
        <authorList>
            <consortium name="The Broad Institute Genomics Platform"/>
            <consortium name="The Broad Institute Genome Sequencing Center for Infectious Disease"/>
            <person name="Earl A."/>
            <person name="Russ C."/>
            <person name="Gilmore M."/>
            <person name="Surin D."/>
            <person name="Walker B."/>
            <person name="Young S."/>
            <person name="Zeng Q."/>
            <person name="Gargeya S."/>
            <person name="Fitzgerald M."/>
            <person name="Haas B."/>
            <person name="Abouelleil A."/>
            <person name="Allen A.W."/>
            <person name="Alvarado L."/>
            <person name="Arachchi H.M."/>
            <person name="Berlin A.M."/>
            <person name="Chapman S.B."/>
            <person name="Gainer-Dewar J."/>
            <person name="Goldberg J."/>
            <person name="Griggs A."/>
            <person name="Gujja S."/>
            <person name="Hansen M."/>
            <person name="Howarth C."/>
            <person name="Imamovic A."/>
            <person name="Ireland A."/>
            <person name="Larimer J."/>
            <person name="McCowan C."/>
            <person name="Murphy C."/>
            <person name="Pearson M."/>
            <person name="Poon T.W."/>
            <person name="Priest M."/>
            <person name="Roberts A."/>
            <person name="Saif S."/>
            <person name="Shea T."/>
            <person name="Sisk P."/>
            <person name="Sykes S."/>
            <person name="Wortman J."/>
            <person name="Nusbaum C."/>
            <person name="Birren B."/>
        </authorList>
    </citation>
    <scope>NUCLEOTIDE SEQUENCE [LARGE SCALE GENOMIC DNA]</scope>
    <source>
        <strain evidence="1 3">ATCC 14025</strain>
    </source>
</reference>
<keyword evidence="3" id="KW-1185">Reference proteome</keyword>
<dbReference type="EMBL" id="AHYV01000005">
    <property type="protein sequence ID" value="EOT50954.1"/>
    <property type="molecule type" value="Genomic_DNA"/>
</dbReference>
<gene>
    <name evidence="2" type="ORF">I570_01602</name>
    <name evidence="1" type="ORF">OMU_00283</name>
</gene>
<dbReference type="Proteomes" id="UP000014107">
    <property type="component" value="Unassembled WGS sequence"/>
</dbReference>
<proteinExistence type="predicted"/>
<accession>A0AAV3J422</accession>
<reference evidence="2 4" key="2">
    <citation type="submission" date="2013-03" db="EMBL/GenBank/DDBJ databases">
        <title>The Genome Sequence of Enterococcus avium ATCC_14025 (PacBio/Illumina hybrid assembly).</title>
        <authorList>
            <consortium name="The Broad Institute Genomics Platform"/>
            <consortium name="The Broad Institute Genome Sequencing Center for Infectious Disease"/>
            <person name="Earl A."/>
            <person name="Russ C."/>
            <person name="Gilmore M."/>
            <person name="Surin D."/>
            <person name="Walker B."/>
            <person name="Young S."/>
            <person name="Zeng Q."/>
            <person name="Gargeya S."/>
            <person name="Fitzgerald M."/>
            <person name="Haas B."/>
            <person name="Abouelleil A."/>
            <person name="Allen A.W."/>
            <person name="Alvarado L."/>
            <person name="Arachchi H.M."/>
            <person name="Berlin A.M."/>
            <person name="Chapman S.B."/>
            <person name="Gainer-Dewar J."/>
            <person name="Goldberg J."/>
            <person name="Griggs A."/>
            <person name="Gujja S."/>
            <person name="Hansen M."/>
            <person name="Howarth C."/>
            <person name="Imamovic A."/>
            <person name="Ireland A."/>
            <person name="Larimer J."/>
            <person name="McCowan C."/>
            <person name="Murphy C."/>
            <person name="Pearson M."/>
            <person name="Poon T.W."/>
            <person name="Priest M."/>
            <person name="Roberts A."/>
            <person name="Saif S."/>
            <person name="Shea T."/>
            <person name="Sisk P."/>
            <person name="Sykes S."/>
            <person name="Wortman J."/>
            <person name="Nusbaum C."/>
            <person name="Birren B."/>
        </authorList>
    </citation>
    <scope>NUCLEOTIDE SEQUENCE [LARGE SCALE GENOMIC DNA]</scope>
    <source>
        <strain evidence="2 4">ATCC 14025</strain>
    </source>
</reference>
<protein>
    <submittedName>
        <fullName evidence="2">Uncharacterized protein</fullName>
    </submittedName>
</protein>
<dbReference type="Proteomes" id="UP000014104">
    <property type="component" value="Unassembled WGS sequence"/>
</dbReference>
<evidence type="ECO:0000313" key="3">
    <source>
        <dbReference type="Proteomes" id="UP000014104"/>
    </source>
</evidence>
<sequence length="35" mass="4279">MSIVLFIIIEADYNVTCLRIYYLIKELFFDFIDDE</sequence>
<name>A0AAV3J422_ENTAV</name>
<organism evidence="2 4">
    <name type="scientific">Enterococcus avium ATCC 14025</name>
    <dbReference type="NCBI Taxonomy" id="1140002"/>
    <lineage>
        <taxon>Bacteria</taxon>
        <taxon>Bacillati</taxon>
        <taxon>Bacillota</taxon>
        <taxon>Bacilli</taxon>
        <taxon>Lactobacillales</taxon>
        <taxon>Enterococcaceae</taxon>
        <taxon>Enterococcus</taxon>
    </lineage>
</organism>
<evidence type="ECO:0000313" key="1">
    <source>
        <dbReference type="EMBL" id="EOT50954.1"/>
    </source>
</evidence>
<evidence type="ECO:0000313" key="4">
    <source>
        <dbReference type="Proteomes" id="UP000014107"/>
    </source>
</evidence>
<comment type="caution">
    <text evidence="2">The sequence shown here is derived from an EMBL/GenBank/DDBJ whole genome shotgun (WGS) entry which is preliminary data.</text>
</comment>